<accession>A0ABD2X131</accession>
<name>A0ABD2X131_9HYME</name>
<dbReference type="EMBL" id="JBJJXI010000059">
    <property type="protein sequence ID" value="KAL3398578.1"/>
    <property type="molecule type" value="Genomic_DNA"/>
</dbReference>
<organism evidence="1 2">
    <name type="scientific">Trichogramma kaykai</name>
    <dbReference type="NCBI Taxonomy" id="54128"/>
    <lineage>
        <taxon>Eukaryota</taxon>
        <taxon>Metazoa</taxon>
        <taxon>Ecdysozoa</taxon>
        <taxon>Arthropoda</taxon>
        <taxon>Hexapoda</taxon>
        <taxon>Insecta</taxon>
        <taxon>Pterygota</taxon>
        <taxon>Neoptera</taxon>
        <taxon>Endopterygota</taxon>
        <taxon>Hymenoptera</taxon>
        <taxon>Apocrita</taxon>
        <taxon>Proctotrupomorpha</taxon>
        <taxon>Chalcidoidea</taxon>
        <taxon>Trichogrammatidae</taxon>
        <taxon>Trichogramma</taxon>
    </lineage>
</organism>
<proteinExistence type="predicted"/>
<dbReference type="AlphaFoldDB" id="A0ABD2X131"/>
<reference evidence="1 2" key="1">
    <citation type="journal article" date="2024" name="bioRxiv">
        <title>A reference genome for Trichogramma kaykai: A tiny desert-dwelling parasitoid wasp with competing sex-ratio distorters.</title>
        <authorList>
            <person name="Culotta J."/>
            <person name="Lindsey A.R."/>
        </authorList>
    </citation>
    <scope>NUCLEOTIDE SEQUENCE [LARGE SCALE GENOMIC DNA]</scope>
    <source>
        <strain evidence="1 2">KSX58</strain>
    </source>
</reference>
<evidence type="ECO:0000313" key="1">
    <source>
        <dbReference type="EMBL" id="KAL3398578.1"/>
    </source>
</evidence>
<sequence length="34" mass="4013">MHARIYSIRNRVAATFERDVRRSTVHLLMLIKAS</sequence>
<evidence type="ECO:0000313" key="2">
    <source>
        <dbReference type="Proteomes" id="UP001627154"/>
    </source>
</evidence>
<protein>
    <submittedName>
        <fullName evidence="1">Uncharacterized protein</fullName>
    </submittedName>
</protein>
<comment type="caution">
    <text evidence="1">The sequence shown here is derived from an EMBL/GenBank/DDBJ whole genome shotgun (WGS) entry which is preliminary data.</text>
</comment>
<gene>
    <name evidence="1" type="ORF">TKK_007718</name>
</gene>
<dbReference type="Proteomes" id="UP001627154">
    <property type="component" value="Unassembled WGS sequence"/>
</dbReference>
<keyword evidence="2" id="KW-1185">Reference proteome</keyword>